<sequence>MKQLNMYGTMFVNEFDVDSSTWKLTTSGKFSGKCLEGYELSQRKGWMAATNGTNIPAVIAFGDSIIDTGKNFPGGITTGRFSDGKVLSSVIGTDEISHLLSPIGRFGSKRQYCRRILIQISKIMIFPQAYVLLQVAQDLYELGARRIAFLGTLPLGCLPIERTFTGGETINQAAQMFNSKLSSELCSLNSSLADATIFYLDVYNPLLELIQNPQKQKGRFEVAKNGCCGTGLVEVLSATCNELNPFTCLDASKYVFWDSAHPTERAYRIIVSEILYKYAKNFSSDSSSY</sequence>
<dbReference type="InterPro" id="IPR001087">
    <property type="entry name" value="GDSL"/>
</dbReference>
<dbReference type="Gene3D" id="3.40.50.1110">
    <property type="entry name" value="SGNH hydrolase"/>
    <property type="match status" value="1"/>
</dbReference>
<accession>B9R8D1</accession>
<dbReference type="PROSITE" id="PS01098">
    <property type="entry name" value="LIPASE_GDSL_SER"/>
    <property type="match status" value="1"/>
</dbReference>
<dbReference type="InParanoid" id="B9R8D1"/>
<dbReference type="Proteomes" id="UP000008311">
    <property type="component" value="Unassembled WGS sequence"/>
</dbReference>
<dbReference type="InterPro" id="IPR036514">
    <property type="entry name" value="SGNH_hydro_sf"/>
</dbReference>
<dbReference type="InterPro" id="IPR050592">
    <property type="entry name" value="GDSL_lipolytic_enzyme"/>
</dbReference>
<dbReference type="PANTHER" id="PTHR45642:SF135">
    <property type="entry name" value="GDSL ESTERASE_LIPASE EXL2"/>
    <property type="match status" value="1"/>
</dbReference>
<dbReference type="EMBL" id="EQ973772">
    <property type="protein sequence ID" value="EEF52761.1"/>
    <property type="molecule type" value="Genomic_DNA"/>
</dbReference>
<dbReference type="InterPro" id="IPR008265">
    <property type="entry name" value="Lipase_GDSL_AS"/>
</dbReference>
<reference evidence="3" key="1">
    <citation type="journal article" date="2010" name="Nat. Biotechnol.">
        <title>Draft genome sequence of the oilseed species Ricinus communis.</title>
        <authorList>
            <person name="Chan A.P."/>
            <person name="Crabtree J."/>
            <person name="Zhao Q."/>
            <person name="Lorenzi H."/>
            <person name="Orvis J."/>
            <person name="Puiu D."/>
            <person name="Melake-Berhan A."/>
            <person name="Jones K.M."/>
            <person name="Redman J."/>
            <person name="Chen G."/>
            <person name="Cahoon E.B."/>
            <person name="Gedil M."/>
            <person name="Stanke M."/>
            <person name="Haas B.J."/>
            <person name="Wortman J.R."/>
            <person name="Fraser-Liggett C.M."/>
            <person name="Ravel J."/>
            <person name="Rabinowicz P.D."/>
        </authorList>
    </citation>
    <scope>NUCLEOTIDE SEQUENCE [LARGE SCALE GENOMIC DNA]</scope>
    <source>
        <strain evidence="3">cv. Hale</strain>
    </source>
</reference>
<comment type="similarity">
    <text evidence="1">Belongs to the 'GDSL' lipolytic enzyme family.</text>
</comment>
<name>B9R8D1_RICCO</name>
<dbReference type="AlphaFoldDB" id="B9R8D1"/>
<dbReference type="GO" id="GO:0006629">
    <property type="term" value="P:lipid metabolic process"/>
    <property type="evidence" value="ECO:0007669"/>
    <property type="project" value="InterPro"/>
</dbReference>
<evidence type="ECO:0000256" key="1">
    <source>
        <dbReference type="ARBA" id="ARBA00008668"/>
    </source>
</evidence>
<proteinExistence type="inferred from homology"/>
<dbReference type="GO" id="GO:0005576">
    <property type="term" value="C:extracellular region"/>
    <property type="evidence" value="ECO:0000318"/>
    <property type="project" value="GO_Central"/>
</dbReference>
<evidence type="ECO:0000313" key="2">
    <source>
        <dbReference type="EMBL" id="EEF52761.1"/>
    </source>
</evidence>
<gene>
    <name evidence="2" type="ORF">RCOM_1598790</name>
</gene>
<organism evidence="2 3">
    <name type="scientific">Ricinus communis</name>
    <name type="common">Castor bean</name>
    <dbReference type="NCBI Taxonomy" id="3988"/>
    <lineage>
        <taxon>Eukaryota</taxon>
        <taxon>Viridiplantae</taxon>
        <taxon>Streptophyta</taxon>
        <taxon>Embryophyta</taxon>
        <taxon>Tracheophyta</taxon>
        <taxon>Spermatophyta</taxon>
        <taxon>Magnoliopsida</taxon>
        <taxon>eudicotyledons</taxon>
        <taxon>Gunneridae</taxon>
        <taxon>Pentapetalae</taxon>
        <taxon>rosids</taxon>
        <taxon>fabids</taxon>
        <taxon>Malpighiales</taxon>
        <taxon>Euphorbiaceae</taxon>
        <taxon>Acalyphoideae</taxon>
        <taxon>Acalypheae</taxon>
        <taxon>Ricinus</taxon>
    </lineage>
</organism>
<dbReference type="PANTHER" id="PTHR45642">
    <property type="entry name" value="GDSL ESTERASE/LIPASE EXL3"/>
    <property type="match status" value="1"/>
</dbReference>
<dbReference type="GO" id="GO:0016298">
    <property type="term" value="F:lipase activity"/>
    <property type="evidence" value="ECO:0007669"/>
    <property type="project" value="InterPro"/>
</dbReference>
<protein>
    <submittedName>
        <fullName evidence="2">Zinc finger protein, putative</fullName>
    </submittedName>
</protein>
<evidence type="ECO:0000313" key="3">
    <source>
        <dbReference type="Proteomes" id="UP000008311"/>
    </source>
</evidence>
<dbReference type="Pfam" id="PF00657">
    <property type="entry name" value="Lipase_GDSL"/>
    <property type="match status" value="1"/>
</dbReference>
<keyword evidence="3" id="KW-1185">Reference proteome</keyword>